<dbReference type="GO" id="GO:0005524">
    <property type="term" value="F:ATP binding"/>
    <property type="evidence" value="ECO:0007669"/>
    <property type="project" value="UniProtKB-KW"/>
</dbReference>
<reference evidence="7" key="1">
    <citation type="submission" date="2023-01" db="EMBL/GenBank/DDBJ databases">
        <title>Complete genome sequence of Planctobacterium marinum strain Dej080120_11.</title>
        <authorList>
            <person name="Ueki S."/>
            <person name="Maruyama F."/>
        </authorList>
    </citation>
    <scope>NUCLEOTIDE SEQUENCE</scope>
    <source>
        <strain evidence="7">Dej080120_11</strain>
    </source>
</reference>
<sequence length="269" mass="29960">MLQLQSVNVSRGHSKILSNLSCTIKPGKLVALVGENGAGKSTLLHAIAGSLPFNGQIRLLNKPLSDWPAKVLAQSRAVMMQQNALNFHFEVPEFIAMGRFAIQESNVQKQKRVAQLIQLLDLQSLIQRHTGQLSGGQLQRVNMARCLAQLDAFSEGCRNKLLLLDEPTSALDLRYQHRLLQVTKDFVQTGNSAIVAIHDMNLASLYADEVILLHKGQLLRHDESQAVLTPELLEPIYHTRMHIEPHPILNVPMIFSQPAETDNEITSTF</sequence>
<dbReference type="PANTHER" id="PTHR42794:SF1">
    <property type="entry name" value="HEMIN IMPORT ATP-BINDING PROTEIN HMUV"/>
    <property type="match status" value="1"/>
</dbReference>
<evidence type="ECO:0000259" key="6">
    <source>
        <dbReference type="PROSITE" id="PS50893"/>
    </source>
</evidence>
<evidence type="ECO:0000256" key="4">
    <source>
        <dbReference type="ARBA" id="ARBA00022967"/>
    </source>
</evidence>
<dbReference type="KEGG" id="pmaw:MACH26_07890"/>
<dbReference type="GO" id="GO:0016887">
    <property type="term" value="F:ATP hydrolysis activity"/>
    <property type="evidence" value="ECO:0007669"/>
    <property type="project" value="InterPro"/>
</dbReference>
<dbReference type="EMBL" id="AP027272">
    <property type="protein sequence ID" value="BDX05268.1"/>
    <property type="molecule type" value="Genomic_DNA"/>
</dbReference>
<keyword evidence="2" id="KW-0547">Nucleotide-binding</keyword>
<keyword evidence="4" id="KW-1278">Translocase</keyword>
<dbReference type="InterPro" id="IPR017871">
    <property type="entry name" value="ABC_transporter-like_CS"/>
</dbReference>
<dbReference type="Gene3D" id="3.40.50.300">
    <property type="entry name" value="P-loop containing nucleotide triphosphate hydrolases"/>
    <property type="match status" value="1"/>
</dbReference>
<dbReference type="InterPro" id="IPR003593">
    <property type="entry name" value="AAA+_ATPase"/>
</dbReference>
<organism evidence="7 8">
    <name type="scientific">Planctobacterium marinum</name>
    <dbReference type="NCBI Taxonomy" id="1631968"/>
    <lineage>
        <taxon>Bacteria</taxon>
        <taxon>Pseudomonadati</taxon>
        <taxon>Pseudomonadota</taxon>
        <taxon>Gammaproteobacteria</taxon>
        <taxon>Alteromonadales</taxon>
        <taxon>Alteromonadaceae</taxon>
        <taxon>Planctobacterium</taxon>
    </lineage>
</organism>
<evidence type="ECO:0000256" key="5">
    <source>
        <dbReference type="ARBA" id="ARBA00037066"/>
    </source>
</evidence>
<dbReference type="PROSITE" id="PS50893">
    <property type="entry name" value="ABC_TRANSPORTER_2"/>
    <property type="match status" value="1"/>
</dbReference>
<evidence type="ECO:0000313" key="7">
    <source>
        <dbReference type="EMBL" id="BDX05268.1"/>
    </source>
</evidence>
<dbReference type="InterPro" id="IPR027417">
    <property type="entry name" value="P-loop_NTPase"/>
</dbReference>
<proteinExistence type="predicted"/>
<dbReference type="SMART" id="SM00382">
    <property type="entry name" value="AAA"/>
    <property type="match status" value="1"/>
</dbReference>
<dbReference type="Proteomes" id="UP001333710">
    <property type="component" value="Chromosome"/>
</dbReference>
<evidence type="ECO:0000256" key="1">
    <source>
        <dbReference type="ARBA" id="ARBA00022448"/>
    </source>
</evidence>
<gene>
    <name evidence="7" type="primary">hutD</name>
    <name evidence="7" type="ORF">MACH26_07890</name>
</gene>
<dbReference type="AlphaFoldDB" id="A0AA48KPC7"/>
<dbReference type="PROSITE" id="PS00211">
    <property type="entry name" value="ABC_TRANSPORTER_1"/>
    <property type="match status" value="1"/>
</dbReference>
<comment type="function">
    <text evidence="5">Part of the ABC transporter complex HmuTUV involved in hemin import. Responsible for energy coupling to the transport system.</text>
</comment>
<keyword evidence="8" id="KW-1185">Reference proteome</keyword>
<accession>A0AA48KPC7</accession>
<feature type="domain" description="ABC transporter" evidence="6">
    <location>
        <begin position="2"/>
        <end position="240"/>
    </location>
</feature>
<dbReference type="NCBIfam" id="NF010068">
    <property type="entry name" value="PRK13548.1"/>
    <property type="match status" value="1"/>
</dbReference>
<dbReference type="CDD" id="cd03214">
    <property type="entry name" value="ABC_Iron-Siderophores_B12_Hemin"/>
    <property type="match status" value="1"/>
</dbReference>
<dbReference type="Pfam" id="PF00005">
    <property type="entry name" value="ABC_tran"/>
    <property type="match status" value="1"/>
</dbReference>
<dbReference type="SUPFAM" id="SSF52540">
    <property type="entry name" value="P-loop containing nucleoside triphosphate hydrolases"/>
    <property type="match status" value="1"/>
</dbReference>
<dbReference type="InterPro" id="IPR003439">
    <property type="entry name" value="ABC_transporter-like_ATP-bd"/>
</dbReference>
<name>A0AA48KPC7_9ALTE</name>
<evidence type="ECO:0000313" key="8">
    <source>
        <dbReference type="Proteomes" id="UP001333710"/>
    </source>
</evidence>
<keyword evidence="1" id="KW-0813">Transport</keyword>
<dbReference type="RefSeq" id="WP_338291237.1">
    <property type="nucleotide sequence ID" value="NZ_AP027272.1"/>
</dbReference>
<evidence type="ECO:0000256" key="3">
    <source>
        <dbReference type="ARBA" id="ARBA00022840"/>
    </source>
</evidence>
<protein>
    <submittedName>
        <fullName evidence="7">Hemin import ATP-binding protein HmuV</fullName>
    </submittedName>
</protein>
<dbReference type="PANTHER" id="PTHR42794">
    <property type="entry name" value="HEMIN IMPORT ATP-BINDING PROTEIN HMUV"/>
    <property type="match status" value="1"/>
</dbReference>
<keyword evidence="3 7" id="KW-0067">ATP-binding</keyword>
<evidence type="ECO:0000256" key="2">
    <source>
        <dbReference type="ARBA" id="ARBA00022741"/>
    </source>
</evidence>